<dbReference type="SMART" id="SM00066">
    <property type="entry name" value="GAL4"/>
    <property type="match status" value="1"/>
</dbReference>
<feature type="domain" description="Zn(2)-C6 fungal-type" evidence="5">
    <location>
        <begin position="43"/>
        <end position="73"/>
    </location>
</feature>
<dbReference type="PANTHER" id="PTHR47256">
    <property type="entry name" value="ZN(II)2CYS6 TRANSCRIPTION FACTOR (EUROFUNG)-RELATED"/>
    <property type="match status" value="1"/>
</dbReference>
<keyword evidence="7" id="KW-1185">Reference proteome</keyword>
<dbReference type="GO" id="GO:0003677">
    <property type="term" value="F:DNA binding"/>
    <property type="evidence" value="ECO:0007669"/>
    <property type="project" value="InterPro"/>
</dbReference>
<protein>
    <submittedName>
        <fullName evidence="6">Nitrogen assimilation transcription factor nit-4</fullName>
    </submittedName>
</protein>
<evidence type="ECO:0000313" key="6">
    <source>
        <dbReference type="EMBL" id="KAF4461515.1"/>
    </source>
</evidence>
<keyword evidence="2" id="KW-0539">Nucleus</keyword>
<dbReference type="Gene3D" id="4.10.240.10">
    <property type="entry name" value="Zn(2)-C6 fungal-type DNA-binding domain"/>
    <property type="match status" value="1"/>
</dbReference>
<dbReference type="PROSITE" id="PS50048">
    <property type="entry name" value="ZN2_CY6_FUNGAL_2"/>
    <property type="match status" value="1"/>
</dbReference>
<dbReference type="InterPro" id="IPR007219">
    <property type="entry name" value="XnlR_reg_dom"/>
</dbReference>
<dbReference type="PROSITE" id="PS00463">
    <property type="entry name" value="ZN2_CY6_FUNGAL_1"/>
    <property type="match status" value="1"/>
</dbReference>
<feature type="region of interest" description="Disordered" evidence="4">
    <location>
        <begin position="150"/>
        <end position="182"/>
    </location>
</feature>
<name>A0A8H4L1V0_9HYPO</name>
<accession>A0A8H4L1V0</accession>
<dbReference type="InterPro" id="IPR036864">
    <property type="entry name" value="Zn2-C6_fun-type_DNA-bd_sf"/>
</dbReference>
<dbReference type="CDD" id="cd12148">
    <property type="entry name" value="fungal_TF_MHR"/>
    <property type="match status" value="1"/>
</dbReference>
<dbReference type="CDD" id="cd00067">
    <property type="entry name" value="GAL4"/>
    <property type="match status" value="1"/>
</dbReference>
<dbReference type="EMBL" id="JAADYS010001707">
    <property type="protein sequence ID" value="KAF4461515.1"/>
    <property type="molecule type" value="Genomic_DNA"/>
</dbReference>
<organism evidence="6 7">
    <name type="scientific">Fusarium albosuccineum</name>
    <dbReference type="NCBI Taxonomy" id="1237068"/>
    <lineage>
        <taxon>Eukaryota</taxon>
        <taxon>Fungi</taxon>
        <taxon>Dikarya</taxon>
        <taxon>Ascomycota</taxon>
        <taxon>Pezizomycotina</taxon>
        <taxon>Sordariomycetes</taxon>
        <taxon>Hypocreomycetidae</taxon>
        <taxon>Hypocreales</taxon>
        <taxon>Nectriaceae</taxon>
        <taxon>Fusarium</taxon>
        <taxon>Fusarium decemcellulare species complex</taxon>
    </lineage>
</organism>
<sequence>MSDNPSTQYRHLLPGPSRGGPPGGAPPPKINISVPKRSAVRTACEFCRQRKAKCDGRRPRCSACVANGKECQYITHPYEAEANAVKRRHDALQERVTKHENLYSALQTRQAEEVDVILRRIRAGGDVKSVADDIQQGSLLLHLTSPPVTHQQLPAVPGASASASGSQQHGTEQPVSPGTGRRASLVHLPHARITSPSGHPEHVFEQAWRNTQHMYVEDDVFIDLPGYTLPLSRWTSVLHDDRLLSHLMLLFWTWDTICNRIIDRTMFETDLKALDPSVVARPHELRFCSPFLVNALLAVSCLYTTNQSTFDVASDSTSRGRAFVREAESLLRLEDTHPSLPVAQGLALMYVYESTLGSGETALSYQNLMQERYLALRLDEIPRSTDTALSGSRQRGEAHALSWIQWGFLRLGLPMHGLCHRLAIQKPSRTKAWHDEATSPLCKRDNPDYWWFPYPVSVVPQRSWKREIFEAECHFTEIMEQAIEFLIPLEQGSPPHHHRRKALELYSTIIDWKFTLPERLRAESAVVPAALLLHLGVDLVIINILRPFDRFSKEEFGPFDPVAMSHAHASNAMSTIWHFRALYTLRNEHWIIQACSLEAFIKACRALLELGESFPVAREVLLSLESVVKKQRITLPLYAQDHFSSRLRDYDPDVMEFTVVKVRDHSVIVDKADSEGHQGHFTLSGLLSAVAPKESGPD</sequence>
<feature type="compositionally biased region" description="Low complexity" evidence="4">
    <location>
        <begin position="154"/>
        <end position="166"/>
    </location>
</feature>
<dbReference type="AlphaFoldDB" id="A0A8H4L1V0"/>
<dbReference type="InterPro" id="IPR001138">
    <property type="entry name" value="Zn2Cys6_DnaBD"/>
</dbReference>
<reference evidence="6 7" key="1">
    <citation type="submission" date="2020-01" db="EMBL/GenBank/DDBJ databases">
        <title>Identification and distribution of gene clusters putatively required for synthesis of sphingolipid metabolism inhibitors in phylogenetically diverse species of the filamentous fungus Fusarium.</title>
        <authorList>
            <person name="Kim H.-S."/>
            <person name="Busman M."/>
            <person name="Brown D.W."/>
            <person name="Divon H."/>
            <person name="Uhlig S."/>
            <person name="Proctor R.H."/>
        </authorList>
    </citation>
    <scope>NUCLEOTIDE SEQUENCE [LARGE SCALE GENOMIC DNA]</scope>
    <source>
        <strain evidence="6 7">NRRL 20459</strain>
    </source>
</reference>
<evidence type="ECO:0000313" key="7">
    <source>
        <dbReference type="Proteomes" id="UP000554235"/>
    </source>
</evidence>
<keyword evidence="3" id="KW-0175">Coiled coil</keyword>
<comment type="caution">
    <text evidence="6">The sequence shown here is derived from an EMBL/GenBank/DDBJ whole genome shotgun (WGS) entry which is preliminary data.</text>
</comment>
<dbReference type="InterPro" id="IPR053187">
    <property type="entry name" value="Notoamide_regulator"/>
</dbReference>
<dbReference type="OrthoDB" id="5595695at2759"/>
<dbReference type="PANTHER" id="PTHR47256:SF3">
    <property type="entry name" value="ZN(II)2CYS6 TRANSCRIPTION FACTOR (EUROFUNG)"/>
    <property type="match status" value="1"/>
</dbReference>
<feature type="region of interest" description="Disordered" evidence="4">
    <location>
        <begin position="1"/>
        <end position="30"/>
    </location>
</feature>
<proteinExistence type="predicted"/>
<gene>
    <name evidence="6" type="ORF">FALBO_11686</name>
</gene>
<dbReference type="GO" id="GO:0006351">
    <property type="term" value="P:DNA-templated transcription"/>
    <property type="evidence" value="ECO:0007669"/>
    <property type="project" value="InterPro"/>
</dbReference>
<dbReference type="SUPFAM" id="SSF57701">
    <property type="entry name" value="Zn2/Cys6 DNA-binding domain"/>
    <property type="match status" value="1"/>
</dbReference>
<evidence type="ECO:0000256" key="3">
    <source>
        <dbReference type="SAM" id="Coils"/>
    </source>
</evidence>
<dbReference type="Proteomes" id="UP000554235">
    <property type="component" value="Unassembled WGS sequence"/>
</dbReference>
<dbReference type="GO" id="GO:0000981">
    <property type="term" value="F:DNA-binding transcription factor activity, RNA polymerase II-specific"/>
    <property type="evidence" value="ECO:0007669"/>
    <property type="project" value="InterPro"/>
</dbReference>
<dbReference type="GO" id="GO:0008270">
    <property type="term" value="F:zinc ion binding"/>
    <property type="evidence" value="ECO:0007669"/>
    <property type="project" value="InterPro"/>
</dbReference>
<keyword evidence="1" id="KW-0479">Metal-binding</keyword>
<evidence type="ECO:0000256" key="4">
    <source>
        <dbReference type="SAM" id="MobiDB-lite"/>
    </source>
</evidence>
<feature type="compositionally biased region" description="Polar residues" evidence="4">
    <location>
        <begin position="167"/>
        <end position="176"/>
    </location>
</feature>
<evidence type="ECO:0000259" key="5">
    <source>
        <dbReference type="PROSITE" id="PS50048"/>
    </source>
</evidence>
<feature type="coiled-coil region" evidence="3">
    <location>
        <begin position="82"/>
        <end position="109"/>
    </location>
</feature>
<dbReference type="Pfam" id="PF04082">
    <property type="entry name" value="Fungal_trans"/>
    <property type="match status" value="1"/>
</dbReference>
<evidence type="ECO:0000256" key="1">
    <source>
        <dbReference type="ARBA" id="ARBA00022723"/>
    </source>
</evidence>
<evidence type="ECO:0000256" key="2">
    <source>
        <dbReference type="ARBA" id="ARBA00023242"/>
    </source>
</evidence>
<dbReference type="Pfam" id="PF00172">
    <property type="entry name" value="Zn_clus"/>
    <property type="match status" value="1"/>
</dbReference>